<dbReference type="AlphaFoldDB" id="A0A949TF61"/>
<organism evidence="1 2">
    <name type="scientific">Clostridium thailandense</name>
    <dbReference type="NCBI Taxonomy" id="2794346"/>
    <lineage>
        <taxon>Bacteria</taxon>
        <taxon>Bacillati</taxon>
        <taxon>Bacillota</taxon>
        <taxon>Clostridia</taxon>
        <taxon>Eubacteriales</taxon>
        <taxon>Clostridiaceae</taxon>
        <taxon>Clostridium</taxon>
    </lineage>
</organism>
<sequence length="151" mass="17282">MLIDKNLLEAEGQGRGTRYLLSDKFNLTPYIDDNSINNIQNSINSTANSIINNEDSINNDESLYDKLSDIAKLSINKKRLDVNTMDNIIVEMCKVKSIELKELAKLLNRNDVGLRNNYLNRLVKENRLKLLYPGQINHPKQAYLTNIDVES</sequence>
<name>A0A949TF61_9CLOT</name>
<dbReference type="Proteomes" id="UP000694308">
    <property type="component" value="Unassembled WGS sequence"/>
</dbReference>
<reference evidence="1" key="1">
    <citation type="submission" date="2020-12" db="EMBL/GenBank/DDBJ databases">
        <title>Clostridium thailandense sp. nov., a novel acetogenic bacterium isolated from peat land soil in Thailand.</title>
        <authorList>
            <person name="Chaikitkaew S."/>
            <person name="Birkeland N.K."/>
        </authorList>
    </citation>
    <scope>NUCLEOTIDE SEQUENCE</scope>
    <source>
        <strain evidence="1">PL3</strain>
    </source>
</reference>
<dbReference type="EMBL" id="JAEEGC010000007">
    <property type="protein sequence ID" value="MBV7271659.1"/>
    <property type="molecule type" value="Genomic_DNA"/>
</dbReference>
<gene>
    <name evidence="1" type="ORF">I6U48_01865</name>
</gene>
<evidence type="ECO:0000313" key="1">
    <source>
        <dbReference type="EMBL" id="MBV7271659.1"/>
    </source>
</evidence>
<evidence type="ECO:0000313" key="2">
    <source>
        <dbReference type="Proteomes" id="UP000694308"/>
    </source>
</evidence>
<protein>
    <submittedName>
        <fullName evidence="1">Uncharacterized protein</fullName>
    </submittedName>
</protein>
<comment type="caution">
    <text evidence="1">The sequence shown here is derived from an EMBL/GenBank/DDBJ whole genome shotgun (WGS) entry which is preliminary data.</text>
</comment>
<dbReference type="RefSeq" id="WP_218318758.1">
    <property type="nucleotide sequence ID" value="NZ_JAEEGC010000007.1"/>
</dbReference>
<keyword evidence="2" id="KW-1185">Reference proteome</keyword>
<proteinExistence type="predicted"/>
<accession>A0A949TF61</accession>